<keyword evidence="3" id="KW-1185">Reference proteome</keyword>
<feature type="transmembrane region" description="Helical" evidence="1">
    <location>
        <begin position="6"/>
        <end position="25"/>
    </location>
</feature>
<evidence type="ECO:0000256" key="1">
    <source>
        <dbReference type="SAM" id="Phobius"/>
    </source>
</evidence>
<keyword evidence="1" id="KW-1133">Transmembrane helix</keyword>
<name>A0A162F9L6_METOA</name>
<dbReference type="AlphaFoldDB" id="A0A162F9L6"/>
<evidence type="ECO:0000313" key="2">
    <source>
        <dbReference type="EMBL" id="KZX09915.1"/>
    </source>
</evidence>
<reference evidence="3" key="1">
    <citation type="journal article" date="2016" name="Genome Announc.">
        <title>Draft Genome Sequences of Methanobrevibacter curvatus DSM11111, Methanobrevibacter cuticularis DSM11139, Methanobrevibacter filiformis DSM11501, and Methanobrevibacter oralis DSM7256.</title>
        <authorList>
            <person name="Poehlein A."/>
            <person name="Seedorf H."/>
        </authorList>
    </citation>
    <scope>NUCLEOTIDE SEQUENCE [LARGE SCALE GENOMIC DNA]</scope>
    <source>
        <strain evidence="3">DSM 7256 / JCM 30027 / ZR</strain>
    </source>
</reference>
<proteinExistence type="predicted"/>
<dbReference type="Proteomes" id="UP000077428">
    <property type="component" value="Unassembled WGS sequence"/>
</dbReference>
<protein>
    <submittedName>
        <fullName evidence="2">Uncharacterized protein</fullName>
    </submittedName>
</protein>
<evidence type="ECO:0000313" key="3">
    <source>
        <dbReference type="Proteomes" id="UP000077428"/>
    </source>
</evidence>
<keyword evidence="1" id="KW-0812">Transmembrane</keyword>
<dbReference type="RefSeq" id="WP_042692777.1">
    <property type="nucleotide sequence ID" value="NZ_CABMAB010000012.1"/>
</dbReference>
<dbReference type="EMBL" id="LWMU01000136">
    <property type="protein sequence ID" value="KZX09915.1"/>
    <property type="molecule type" value="Genomic_DNA"/>
</dbReference>
<dbReference type="STRING" id="66851.MBORA_19770"/>
<gene>
    <name evidence="2" type="ORF">MBORA_19770</name>
</gene>
<organism evidence="2 3">
    <name type="scientific">Methanobrevibacter oralis</name>
    <dbReference type="NCBI Taxonomy" id="66851"/>
    <lineage>
        <taxon>Archaea</taxon>
        <taxon>Methanobacteriati</taxon>
        <taxon>Methanobacteriota</taxon>
        <taxon>Methanomada group</taxon>
        <taxon>Methanobacteria</taxon>
        <taxon>Methanobacteriales</taxon>
        <taxon>Methanobacteriaceae</taxon>
        <taxon>Methanobrevibacter</taxon>
    </lineage>
</organism>
<accession>A0A162F9L6</accession>
<sequence>MDFKKALIVVIILIIIICVCAFFLMDNNSKIKDNVNVTNNTTNVTNDTVKKIFIDLNDTSVNQTNQTNSLNNSSDGGWVWSGQADDYIKEYNDDMGTHHVIFKSTGDHIQYMKNGEVYYNGENITEAFHGDFK</sequence>
<keyword evidence="1" id="KW-0472">Membrane</keyword>
<dbReference type="PATRIC" id="fig|66851.6.peg.2171"/>
<comment type="caution">
    <text evidence="2">The sequence shown here is derived from an EMBL/GenBank/DDBJ whole genome shotgun (WGS) entry which is preliminary data.</text>
</comment>